<dbReference type="Proteomes" id="UP001634394">
    <property type="component" value="Unassembled WGS sequence"/>
</dbReference>
<comment type="caution">
    <text evidence="4">The sequence shown here is derived from an EMBL/GenBank/DDBJ whole genome shotgun (WGS) entry which is preliminary data.</text>
</comment>
<dbReference type="InterPro" id="IPR011705">
    <property type="entry name" value="BACK"/>
</dbReference>
<evidence type="ECO:0000256" key="2">
    <source>
        <dbReference type="ARBA" id="ARBA00022490"/>
    </source>
</evidence>
<proteinExistence type="predicted"/>
<name>A0ABD3VB62_SINWO</name>
<accession>A0ABD3VB62</accession>
<evidence type="ECO:0000259" key="3">
    <source>
        <dbReference type="PROSITE" id="PS50097"/>
    </source>
</evidence>
<reference evidence="4 5" key="1">
    <citation type="submission" date="2024-11" db="EMBL/GenBank/DDBJ databases">
        <title>Chromosome-level genome assembly of the freshwater bivalve Anodonta woodiana.</title>
        <authorList>
            <person name="Chen X."/>
        </authorList>
    </citation>
    <scope>NUCLEOTIDE SEQUENCE [LARGE SCALE GENOMIC DNA]</scope>
    <source>
        <strain evidence="4">MN2024</strain>
        <tissue evidence="4">Gills</tissue>
    </source>
</reference>
<dbReference type="Pfam" id="PF07707">
    <property type="entry name" value="BACK"/>
    <property type="match status" value="1"/>
</dbReference>
<comment type="subcellular location">
    <subcellularLocation>
        <location evidence="1">Cytoplasm</location>
    </subcellularLocation>
</comment>
<dbReference type="GO" id="GO:0005737">
    <property type="term" value="C:cytoplasm"/>
    <property type="evidence" value="ECO:0007669"/>
    <property type="project" value="UniProtKB-SubCell"/>
</dbReference>
<dbReference type="AlphaFoldDB" id="A0ABD3VB62"/>
<keyword evidence="5" id="KW-1185">Reference proteome</keyword>
<dbReference type="Pfam" id="PF08005">
    <property type="entry name" value="PHR"/>
    <property type="match status" value="1"/>
</dbReference>
<dbReference type="SMART" id="SM00875">
    <property type="entry name" value="BACK"/>
    <property type="match status" value="1"/>
</dbReference>
<evidence type="ECO:0000256" key="1">
    <source>
        <dbReference type="ARBA" id="ARBA00004496"/>
    </source>
</evidence>
<dbReference type="SUPFAM" id="SSF54695">
    <property type="entry name" value="POZ domain"/>
    <property type="match status" value="1"/>
</dbReference>
<organism evidence="4 5">
    <name type="scientific">Sinanodonta woodiana</name>
    <name type="common">Chinese pond mussel</name>
    <name type="synonym">Anodonta woodiana</name>
    <dbReference type="NCBI Taxonomy" id="1069815"/>
    <lineage>
        <taxon>Eukaryota</taxon>
        <taxon>Metazoa</taxon>
        <taxon>Spiralia</taxon>
        <taxon>Lophotrochozoa</taxon>
        <taxon>Mollusca</taxon>
        <taxon>Bivalvia</taxon>
        <taxon>Autobranchia</taxon>
        <taxon>Heteroconchia</taxon>
        <taxon>Palaeoheterodonta</taxon>
        <taxon>Unionida</taxon>
        <taxon>Unionoidea</taxon>
        <taxon>Unionidae</taxon>
        <taxon>Unioninae</taxon>
        <taxon>Sinanodonta</taxon>
    </lineage>
</organism>
<dbReference type="Gene3D" id="3.30.710.10">
    <property type="entry name" value="Potassium Channel Kv1.1, Chain A"/>
    <property type="match status" value="1"/>
</dbReference>
<dbReference type="PANTHER" id="PTHR45774">
    <property type="entry name" value="BTB/POZ DOMAIN-CONTAINING"/>
    <property type="match status" value="1"/>
</dbReference>
<dbReference type="PROSITE" id="PS50097">
    <property type="entry name" value="BTB"/>
    <property type="match status" value="1"/>
</dbReference>
<dbReference type="SMART" id="SM00225">
    <property type="entry name" value="BTB"/>
    <property type="match status" value="1"/>
</dbReference>
<dbReference type="PANTHER" id="PTHR45774:SF4">
    <property type="entry name" value="AXUNDEAD, ISOFORM F"/>
    <property type="match status" value="1"/>
</dbReference>
<gene>
    <name evidence="4" type="ORF">ACJMK2_009083</name>
</gene>
<evidence type="ECO:0000313" key="4">
    <source>
        <dbReference type="EMBL" id="KAL3858831.1"/>
    </source>
</evidence>
<dbReference type="Gene3D" id="1.25.40.420">
    <property type="match status" value="1"/>
</dbReference>
<dbReference type="Gene3D" id="2.60.120.820">
    <property type="entry name" value="PHR domain"/>
    <property type="match status" value="1"/>
</dbReference>
<dbReference type="InterPro" id="IPR011333">
    <property type="entry name" value="SKP1/BTB/POZ_sf"/>
</dbReference>
<dbReference type="InterPro" id="IPR038648">
    <property type="entry name" value="PHR_sf"/>
</dbReference>
<protein>
    <recommendedName>
        <fullName evidence="3">BTB domain-containing protein</fullName>
    </recommendedName>
</protein>
<dbReference type="InterPro" id="IPR000210">
    <property type="entry name" value="BTB/POZ_dom"/>
</dbReference>
<keyword evidence="2" id="KW-0963">Cytoplasm</keyword>
<sequence>MYMSCIYPRNIDVILRALIRNSSLPRSTLMDRVDCLGYLSAIKEASIMCVDIDWQAQRDVLSCNRYMFENHVACDVTFFVGKQIQDMKAHKFVLISRSSVFYAMLCGLLQETGPINIPDIEPAGFEQLLRYLYFEAFEPDGDTIWALLYAAKKYAVRSLVDKCVNWLIEGICADNVCNILQHAHAFDEEDLRIKCLEFIMVNGSSVLKHPSFKNLSSECVEMVISQDELWVKEEEVYDAMKEWAINECARKNIQPSSENMRLVLGGLRNLIRFSLIDGKYFADKVATDNILTSDEKVSIFRTFLSSNTFGNIEYIQIKRKSRFQEIQRVNRFLKFGDPMSIGSILHAIDFKCSNEVLLRGIIMYGAIPRESIWSGRRRQYIYSGEFVSDIEVQLQDYSNRMIATMKRHINVTEEELLELLFDEPVVLKKTWYTITLVISGPGMTRSGINGENVVSLGDGQSIEFRNSSLSSDTSVLSGQIPGLLLCRRR</sequence>
<dbReference type="Pfam" id="PF00651">
    <property type="entry name" value="BTB"/>
    <property type="match status" value="1"/>
</dbReference>
<evidence type="ECO:0000313" key="5">
    <source>
        <dbReference type="Proteomes" id="UP001634394"/>
    </source>
</evidence>
<dbReference type="InterPro" id="IPR012983">
    <property type="entry name" value="PHR"/>
</dbReference>
<dbReference type="EMBL" id="JBJQND010000012">
    <property type="protein sequence ID" value="KAL3858831.1"/>
    <property type="molecule type" value="Genomic_DNA"/>
</dbReference>
<feature type="domain" description="BTB" evidence="3">
    <location>
        <begin position="74"/>
        <end position="133"/>
    </location>
</feature>